<comment type="caution">
    <text evidence="1">The sequence shown here is derived from an EMBL/GenBank/DDBJ whole genome shotgun (WGS) entry which is preliminary data.</text>
</comment>
<dbReference type="Proteomes" id="UP001160390">
    <property type="component" value="Unassembled WGS sequence"/>
</dbReference>
<gene>
    <name evidence="1" type="ORF">CCHLO57077_00004597</name>
</gene>
<dbReference type="AlphaFoldDB" id="A0AA35VK62"/>
<protein>
    <submittedName>
        <fullName evidence="1">Uncharacterized protein</fullName>
    </submittedName>
</protein>
<accession>A0AA35VK62</accession>
<reference evidence="1" key="1">
    <citation type="submission" date="2023-01" db="EMBL/GenBank/DDBJ databases">
        <authorList>
            <person name="Piombo E."/>
        </authorList>
    </citation>
    <scope>NUCLEOTIDE SEQUENCE</scope>
</reference>
<proteinExistence type="predicted"/>
<name>A0AA35VK62_9HYPO</name>
<evidence type="ECO:0000313" key="2">
    <source>
        <dbReference type="Proteomes" id="UP001160390"/>
    </source>
</evidence>
<dbReference type="EMBL" id="CABFNP030001338">
    <property type="protein sequence ID" value="CAI6100424.1"/>
    <property type="molecule type" value="Genomic_DNA"/>
</dbReference>
<sequence length="112" mass="13200">MFLDLSLNLQRPMYDDFEYRDRKYITRATAYCYVIKWYSEPQDDDGIVFGKRKKTRLDAWKLKIKLENAGGKQAKDEDVAALFKAWLGNIKRTRTICHGVMYEVNWNLGGKP</sequence>
<keyword evidence="2" id="KW-1185">Reference proteome</keyword>
<organism evidence="1 2">
    <name type="scientific">Clonostachys chloroleuca</name>
    <dbReference type="NCBI Taxonomy" id="1926264"/>
    <lineage>
        <taxon>Eukaryota</taxon>
        <taxon>Fungi</taxon>
        <taxon>Dikarya</taxon>
        <taxon>Ascomycota</taxon>
        <taxon>Pezizomycotina</taxon>
        <taxon>Sordariomycetes</taxon>
        <taxon>Hypocreomycetidae</taxon>
        <taxon>Hypocreales</taxon>
        <taxon>Bionectriaceae</taxon>
        <taxon>Clonostachys</taxon>
    </lineage>
</organism>
<evidence type="ECO:0000313" key="1">
    <source>
        <dbReference type="EMBL" id="CAI6100424.1"/>
    </source>
</evidence>